<keyword evidence="3" id="KW-1185">Reference proteome</keyword>
<sequence>MLLRYSISYFAFLVLAIAVVAAAQCDPNTIEGLQLSSMDEIVNVNARDTNENSETVTTVSLDDEDSNVPDKTDADAINLLSLFQLEQAICAYKMGRQLAMADRCQS</sequence>
<dbReference type="OrthoDB" id="2882365at2759"/>
<evidence type="ECO:0000313" key="2">
    <source>
        <dbReference type="EMBL" id="KAE8356409.1"/>
    </source>
</evidence>
<proteinExistence type="predicted"/>
<organism evidence="2 3">
    <name type="scientific">Aspergillus coremiiformis</name>
    <dbReference type="NCBI Taxonomy" id="138285"/>
    <lineage>
        <taxon>Eukaryota</taxon>
        <taxon>Fungi</taxon>
        <taxon>Dikarya</taxon>
        <taxon>Ascomycota</taxon>
        <taxon>Pezizomycotina</taxon>
        <taxon>Eurotiomycetes</taxon>
        <taxon>Eurotiomycetidae</taxon>
        <taxon>Eurotiales</taxon>
        <taxon>Aspergillaceae</taxon>
        <taxon>Aspergillus</taxon>
        <taxon>Aspergillus subgen. Circumdati</taxon>
    </lineage>
</organism>
<gene>
    <name evidence="2" type="ORF">BDV28DRAFT_145284</name>
</gene>
<dbReference type="AlphaFoldDB" id="A0A5N6ZI07"/>
<reference evidence="3" key="1">
    <citation type="submission" date="2019-04" db="EMBL/GenBank/DDBJ databases">
        <title>Friends and foes A comparative genomics studyof 23 Aspergillus species from section Flavi.</title>
        <authorList>
            <consortium name="DOE Joint Genome Institute"/>
            <person name="Kjaerbolling I."/>
            <person name="Vesth T."/>
            <person name="Frisvad J.C."/>
            <person name="Nybo J.L."/>
            <person name="Theobald S."/>
            <person name="Kildgaard S."/>
            <person name="Isbrandt T."/>
            <person name="Kuo A."/>
            <person name="Sato A."/>
            <person name="Lyhne E.K."/>
            <person name="Kogle M.E."/>
            <person name="Wiebenga A."/>
            <person name="Kun R.S."/>
            <person name="Lubbers R.J."/>
            <person name="Makela M.R."/>
            <person name="Barry K."/>
            <person name="Chovatia M."/>
            <person name="Clum A."/>
            <person name="Daum C."/>
            <person name="Haridas S."/>
            <person name="He G."/>
            <person name="LaButti K."/>
            <person name="Lipzen A."/>
            <person name="Mondo S."/>
            <person name="Riley R."/>
            <person name="Salamov A."/>
            <person name="Simmons B.A."/>
            <person name="Magnuson J.K."/>
            <person name="Henrissat B."/>
            <person name="Mortensen U.H."/>
            <person name="Larsen T.O."/>
            <person name="Devries R.P."/>
            <person name="Grigoriev I.V."/>
            <person name="Machida M."/>
            <person name="Baker S.E."/>
            <person name="Andersen M.R."/>
        </authorList>
    </citation>
    <scope>NUCLEOTIDE SEQUENCE [LARGE SCALE GENOMIC DNA]</scope>
    <source>
        <strain evidence="3">CBS 553.77</strain>
    </source>
</reference>
<feature type="signal peptide" evidence="1">
    <location>
        <begin position="1"/>
        <end position="22"/>
    </location>
</feature>
<name>A0A5N6ZI07_9EURO</name>
<dbReference type="EMBL" id="ML739039">
    <property type="protein sequence ID" value="KAE8356409.1"/>
    <property type="molecule type" value="Genomic_DNA"/>
</dbReference>
<feature type="chain" id="PRO_5025045547" evidence="1">
    <location>
        <begin position="23"/>
        <end position="106"/>
    </location>
</feature>
<evidence type="ECO:0000256" key="1">
    <source>
        <dbReference type="SAM" id="SignalP"/>
    </source>
</evidence>
<keyword evidence="1" id="KW-0732">Signal</keyword>
<evidence type="ECO:0000313" key="3">
    <source>
        <dbReference type="Proteomes" id="UP000327118"/>
    </source>
</evidence>
<accession>A0A5N6ZI07</accession>
<dbReference type="Proteomes" id="UP000327118">
    <property type="component" value="Unassembled WGS sequence"/>
</dbReference>
<protein>
    <submittedName>
        <fullName evidence="2">Uncharacterized protein</fullName>
    </submittedName>
</protein>